<keyword evidence="3" id="KW-1185">Reference proteome</keyword>
<reference evidence="2" key="1">
    <citation type="journal article" date="2009" name="Rice">
        <title>De Novo Next Generation Sequencing of Plant Genomes.</title>
        <authorList>
            <person name="Rounsley S."/>
            <person name="Marri P.R."/>
            <person name="Yu Y."/>
            <person name="He R."/>
            <person name="Sisneros N."/>
            <person name="Goicoechea J.L."/>
            <person name="Lee S.J."/>
            <person name="Angelova A."/>
            <person name="Kudrna D."/>
            <person name="Luo M."/>
            <person name="Affourtit J."/>
            <person name="Desany B."/>
            <person name="Knight J."/>
            <person name="Niazi F."/>
            <person name="Egholm M."/>
            <person name="Wing R.A."/>
        </authorList>
    </citation>
    <scope>NUCLEOTIDE SEQUENCE [LARGE SCALE GENOMIC DNA]</scope>
    <source>
        <strain evidence="2">cv. IRGC 105608</strain>
    </source>
</reference>
<evidence type="ECO:0000313" key="3">
    <source>
        <dbReference type="Proteomes" id="UP000026960"/>
    </source>
</evidence>
<dbReference type="Gramene" id="OBART04G03760.1">
    <property type="protein sequence ID" value="OBART04G03760.1"/>
    <property type="gene ID" value="OBART04G03760"/>
</dbReference>
<sequence length="110" mass="11911">MAPPEVVAGAIPLRSRVSFARERQLNFAITLSYSDFATLSHFPGANIGGIALVYFHKSFAIRGGVSGGLEKIMWEEEEGIGDRRAGRGRGGDQGGIGCEETEEEEEIRIN</sequence>
<dbReference type="PaxDb" id="65489-OBART04G03760.1"/>
<dbReference type="EnsemblPlants" id="OBART04G03760.1">
    <property type="protein sequence ID" value="OBART04G03760.1"/>
    <property type="gene ID" value="OBART04G03760"/>
</dbReference>
<feature type="region of interest" description="Disordered" evidence="1">
    <location>
        <begin position="80"/>
        <end position="110"/>
    </location>
</feature>
<reference evidence="2" key="2">
    <citation type="submission" date="2015-03" db="UniProtKB">
        <authorList>
            <consortium name="EnsemblPlants"/>
        </authorList>
    </citation>
    <scope>IDENTIFICATION</scope>
</reference>
<feature type="compositionally biased region" description="Acidic residues" evidence="1">
    <location>
        <begin position="99"/>
        <end position="110"/>
    </location>
</feature>
<dbReference type="STRING" id="65489.A0A0D3FSW7"/>
<name>A0A0D3FSW7_9ORYZ</name>
<dbReference type="AlphaFoldDB" id="A0A0D3FSW7"/>
<evidence type="ECO:0000256" key="1">
    <source>
        <dbReference type="SAM" id="MobiDB-lite"/>
    </source>
</evidence>
<evidence type="ECO:0000313" key="2">
    <source>
        <dbReference type="EnsemblPlants" id="OBART04G03760.1"/>
    </source>
</evidence>
<protein>
    <submittedName>
        <fullName evidence="2">Uncharacterized protein</fullName>
    </submittedName>
</protein>
<dbReference type="Proteomes" id="UP000026960">
    <property type="component" value="Chromosome 4"/>
</dbReference>
<dbReference type="HOGENOM" id="CLU_2174852_0_0_1"/>
<accession>A0A0D3FSW7</accession>
<proteinExistence type="predicted"/>
<organism evidence="2">
    <name type="scientific">Oryza barthii</name>
    <dbReference type="NCBI Taxonomy" id="65489"/>
    <lineage>
        <taxon>Eukaryota</taxon>
        <taxon>Viridiplantae</taxon>
        <taxon>Streptophyta</taxon>
        <taxon>Embryophyta</taxon>
        <taxon>Tracheophyta</taxon>
        <taxon>Spermatophyta</taxon>
        <taxon>Magnoliopsida</taxon>
        <taxon>Liliopsida</taxon>
        <taxon>Poales</taxon>
        <taxon>Poaceae</taxon>
        <taxon>BOP clade</taxon>
        <taxon>Oryzoideae</taxon>
        <taxon>Oryzeae</taxon>
        <taxon>Oryzinae</taxon>
        <taxon>Oryza</taxon>
    </lineage>
</organism>